<evidence type="ECO:0000313" key="3">
    <source>
        <dbReference type="EMBL" id="ETX06159.1"/>
    </source>
</evidence>
<dbReference type="SUPFAM" id="SSF53474">
    <property type="entry name" value="alpha/beta-Hydrolases"/>
    <property type="match status" value="1"/>
</dbReference>
<dbReference type="HOGENOM" id="CLU_012494_4_1_7"/>
<comment type="caution">
    <text evidence="3">The sequence shown here is derived from an EMBL/GenBank/DDBJ whole genome shotgun (WGS) entry which is preliminary data.</text>
</comment>
<dbReference type="PANTHER" id="PTHR48081:SF33">
    <property type="entry name" value="KYNURENINE FORMAMIDASE"/>
    <property type="match status" value="1"/>
</dbReference>
<keyword evidence="1" id="KW-0378">Hydrolase</keyword>
<evidence type="ECO:0000256" key="1">
    <source>
        <dbReference type="ARBA" id="ARBA00022801"/>
    </source>
</evidence>
<dbReference type="Proteomes" id="UP000019140">
    <property type="component" value="Unassembled WGS sequence"/>
</dbReference>
<evidence type="ECO:0000259" key="2">
    <source>
        <dbReference type="Pfam" id="PF07859"/>
    </source>
</evidence>
<reference evidence="3 4" key="1">
    <citation type="journal article" date="2014" name="Nature">
        <title>An environmental bacterial taxon with a large and distinct metabolic repertoire.</title>
        <authorList>
            <person name="Wilson M.C."/>
            <person name="Mori T."/>
            <person name="Ruckert C."/>
            <person name="Uria A.R."/>
            <person name="Helf M.J."/>
            <person name="Takada K."/>
            <person name="Gernert C."/>
            <person name="Steffens U.A."/>
            <person name="Heycke N."/>
            <person name="Schmitt S."/>
            <person name="Rinke C."/>
            <person name="Helfrich E.J."/>
            <person name="Brachmann A.O."/>
            <person name="Gurgui C."/>
            <person name="Wakimoto T."/>
            <person name="Kracht M."/>
            <person name="Crusemann M."/>
            <person name="Hentschel U."/>
            <person name="Abe I."/>
            <person name="Matsunaga S."/>
            <person name="Kalinowski J."/>
            <person name="Takeyama H."/>
            <person name="Piel J."/>
        </authorList>
    </citation>
    <scope>NUCLEOTIDE SEQUENCE [LARGE SCALE GENOMIC DNA]</scope>
    <source>
        <strain evidence="4">TSY2</strain>
    </source>
</reference>
<name>W4M729_9BACT</name>
<dbReference type="InterPro" id="IPR029058">
    <property type="entry name" value="AB_hydrolase_fold"/>
</dbReference>
<dbReference type="GO" id="GO:0016787">
    <property type="term" value="F:hydrolase activity"/>
    <property type="evidence" value="ECO:0007669"/>
    <property type="project" value="UniProtKB-KW"/>
</dbReference>
<accession>W4M729</accession>
<keyword evidence="4" id="KW-1185">Reference proteome</keyword>
<proteinExistence type="predicted"/>
<sequence>MPFADLPPQPPMMPEAEQYAAWCHEATTTALAQTRHVLDMAYGPDYWQKIDLYLPVASSESELPTLLFMHGGYWTHGYKEWLGFMAPAFVSLPAIFISVGYRLAPAAPYPAALADCLSALAWAHKNISSYGGDPHRLFIGGHSAGGHLAALVALRPSLLPAYGLPGNVISACFPVSGVYDLTGPIPQDRLQAFIPPGTNPLVASPIHYTAGNRIPFLLAVGENDFPVLYEQAYAMDAALRQASGTVEFIEIAGANHFEISQQGGDPAKIWVQRARAWMQDNATSR</sequence>
<gene>
    <name evidence="3" type="ORF">ETSY2_18785</name>
</gene>
<organism evidence="3 4">
    <name type="scientific">Candidatus Entotheonella gemina</name>
    <dbReference type="NCBI Taxonomy" id="1429439"/>
    <lineage>
        <taxon>Bacteria</taxon>
        <taxon>Pseudomonadati</taxon>
        <taxon>Nitrospinota/Tectimicrobiota group</taxon>
        <taxon>Candidatus Tectimicrobiota</taxon>
        <taxon>Candidatus Entotheonellia</taxon>
        <taxon>Candidatus Entotheonellales</taxon>
        <taxon>Candidatus Entotheonellaceae</taxon>
        <taxon>Candidatus Entotheonella</taxon>
    </lineage>
</organism>
<dbReference type="PANTHER" id="PTHR48081">
    <property type="entry name" value="AB HYDROLASE SUPERFAMILY PROTEIN C4A8.06C"/>
    <property type="match status" value="1"/>
</dbReference>
<evidence type="ECO:0000313" key="4">
    <source>
        <dbReference type="Proteomes" id="UP000019140"/>
    </source>
</evidence>
<protein>
    <recommendedName>
        <fullName evidence="2">Alpha/beta hydrolase fold-3 domain-containing protein</fullName>
    </recommendedName>
</protein>
<dbReference type="Pfam" id="PF07859">
    <property type="entry name" value="Abhydrolase_3"/>
    <property type="match status" value="1"/>
</dbReference>
<dbReference type="EMBL" id="AZHX01000771">
    <property type="protein sequence ID" value="ETX06159.1"/>
    <property type="molecule type" value="Genomic_DNA"/>
</dbReference>
<dbReference type="Gene3D" id="3.40.50.1820">
    <property type="entry name" value="alpha/beta hydrolase"/>
    <property type="match status" value="1"/>
</dbReference>
<dbReference type="InterPro" id="IPR050300">
    <property type="entry name" value="GDXG_lipolytic_enzyme"/>
</dbReference>
<dbReference type="InterPro" id="IPR013094">
    <property type="entry name" value="AB_hydrolase_3"/>
</dbReference>
<feature type="domain" description="Alpha/beta hydrolase fold-3" evidence="2">
    <location>
        <begin position="66"/>
        <end position="155"/>
    </location>
</feature>
<dbReference type="AlphaFoldDB" id="W4M729"/>